<protein>
    <recommendedName>
        <fullName evidence="1">Transglutaminase-like domain-containing protein</fullName>
    </recommendedName>
</protein>
<reference evidence="2 3" key="1">
    <citation type="journal article" date="2007" name="Photosyn. Res.">
        <title>Complete nucleotide sequence of the freshwater unicellular cyanobacterium Synechococcus elongatus PCC 6301 chromosome: gene content and organization.</title>
        <authorList>
            <person name="Sugita C."/>
            <person name="Ogata K."/>
            <person name="Shikata M."/>
            <person name="Jikuya H."/>
            <person name="Takano J."/>
            <person name="Furumichi M."/>
            <person name="Kanehisa M."/>
            <person name="Omata T."/>
            <person name="Sugiura M."/>
            <person name="Sugita M."/>
        </authorList>
    </citation>
    <scope>NUCLEOTIDE SEQUENCE [LARGE SCALE GENOMIC DNA]</scope>
    <source>
        <strain evidence="3">ATCC 27144 / PCC 6301 / SAUG 1402/1</strain>
    </source>
</reference>
<gene>
    <name evidence="2" type="ordered locus">syc0825_c</name>
</gene>
<dbReference type="InterPro" id="IPR038765">
    <property type="entry name" value="Papain-like_cys_pep_sf"/>
</dbReference>
<dbReference type="PANTHER" id="PTHR33490:SF3">
    <property type="entry name" value="CONSERVED INTEGRAL MEMBRANE PROTEIN"/>
    <property type="match status" value="1"/>
</dbReference>
<proteinExistence type="predicted"/>
<accession>A0A0H3K4H5</accession>
<dbReference type="PANTHER" id="PTHR33490">
    <property type="entry name" value="BLR5614 PROTEIN-RELATED"/>
    <property type="match status" value="1"/>
</dbReference>
<dbReference type="eggNOG" id="COG1305">
    <property type="taxonomic scope" value="Bacteria"/>
</dbReference>
<dbReference type="KEGG" id="syc:syc0825_c"/>
<name>A0A0H3K4H5_SYNP6</name>
<dbReference type="SUPFAM" id="SSF54001">
    <property type="entry name" value="Cysteine proteinases"/>
    <property type="match status" value="1"/>
</dbReference>
<dbReference type="EMBL" id="AP008231">
    <property type="protein sequence ID" value="BAD79015.1"/>
    <property type="molecule type" value="Genomic_DNA"/>
</dbReference>
<evidence type="ECO:0000313" key="3">
    <source>
        <dbReference type="Proteomes" id="UP000001175"/>
    </source>
</evidence>
<sequence length="211" mass="23235">MSAVESISPYLAVSSVINFDHPSIQILAAELRADQTSTTAIAQACFEWVRDQIRHSSDYQLNPVTCRASEVLEHRTGYCYAKSHLLVALLRACSIPAGFCYQRLSFDEASERYCLHGLVAVKLPGLGWYRLDPRGNKADIDAQFCPPQEQLAYSAQQLGEADWPVIFAEPLPIVVQTLQASLDWESVLAAIPDIALADFAVMTQGLESVSC</sequence>
<dbReference type="InterPro" id="IPR002931">
    <property type="entry name" value="Transglutaminase-like"/>
</dbReference>
<dbReference type="Pfam" id="PF01841">
    <property type="entry name" value="Transglut_core"/>
    <property type="match status" value="1"/>
</dbReference>
<organism evidence="2 3">
    <name type="scientific">Synechococcus sp. (strain ATCC 27144 / PCC 6301 / SAUG 1402/1)</name>
    <name type="common">Anacystis nidulans</name>
    <dbReference type="NCBI Taxonomy" id="269084"/>
    <lineage>
        <taxon>Bacteria</taxon>
        <taxon>Bacillati</taxon>
        <taxon>Cyanobacteriota</taxon>
        <taxon>Cyanophyceae</taxon>
        <taxon>Synechococcales</taxon>
        <taxon>Synechococcaceae</taxon>
        <taxon>Synechococcus</taxon>
    </lineage>
</organism>
<dbReference type="Proteomes" id="UP000001175">
    <property type="component" value="Chromosome"/>
</dbReference>
<feature type="domain" description="Transglutaminase-like" evidence="1">
    <location>
        <begin position="27"/>
        <end position="133"/>
    </location>
</feature>
<evidence type="ECO:0000259" key="1">
    <source>
        <dbReference type="Pfam" id="PF01841"/>
    </source>
</evidence>
<dbReference type="Gene3D" id="3.10.620.30">
    <property type="match status" value="1"/>
</dbReference>
<evidence type="ECO:0000313" key="2">
    <source>
        <dbReference type="EMBL" id="BAD79015.1"/>
    </source>
</evidence>
<dbReference type="AlphaFoldDB" id="A0A0H3K4H5"/>